<accession>A0A9W7XF08</accession>
<dbReference type="EMBL" id="JANBOH010000298">
    <property type="protein sequence ID" value="KAJ1643083.1"/>
    <property type="molecule type" value="Genomic_DNA"/>
</dbReference>
<comment type="caution">
    <text evidence="2">The sequence shown here is derived from an EMBL/GenBank/DDBJ whole genome shotgun (WGS) entry which is preliminary data.</text>
</comment>
<name>A0A9W7XF08_9FUNG</name>
<reference evidence="2" key="1">
    <citation type="submission" date="2022-07" db="EMBL/GenBank/DDBJ databases">
        <title>Phylogenomic reconstructions and comparative analyses of Kickxellomycotina fungi.</title>
        <authorList>
            <person name="Reynolds N.K."/>
            <person name="Stajich J.E."/>
            <person name="Barry K."/>
            <person name="Grigoriev I.V."/>
            <person name="Crous P."/>
            <person name="Smith M.E."/>
        </authorList>
    </citation>
    <scope>NUCLEOTIDE SEQUENCE</scope>
    <source>
        <strain evidence="2">NBRC 105413</strain>
    </source>
</reference>
<proteinExistence type="predicted"/>
<evidence type="ECO:0000313" key="3">
    <source>
        <dbReference type="Proteomes" id="UP001145021"/>
    </source>
</evidence>
<evidence type="ECO:0000256" key="1">
    <source>
        <dbReference type="SAM" id="MobiDB-lite"/>
    </source>
</evidence>
<feature type="compositionally biased region" description="Acidic residues" evidence="1">
    <location>
        <begin position="256"/>
        <end position="271"/>
    </location>
</feature>
<sequence length="317" mass="35372">MRKHKDTELAANLEGLVVISGPCSALPDRCTRRRQTPATSYRPLVEAHDTAERLYTKNRLPLFEILDYKCGPDEADSSEGPAATVLRRRRQSSRPLVVNSDESPEDLSSVHYQRLHRKPEYLEKRVRNREMELYQYARWRETQQRRVSVVVGANPDAHRMQKLEIDKEEDKSDRKRVRVALSNELRGLVDSPGFARAQEKAADGSTVSPLENSCNGLDANDVLTPAERRAAHLGGLVLEQLLVQAARLPVCGESMADTESETEDDGSEPDTSDVCSGASASDSEPPSSSSSSGCCCPREFALPPRLYAHLMKQRERD</sequence>
<dbReference type="AlphaFoldDB" id="A0A9W7XF08"/>
<gene>
    <name evidence="2" type="ORF">LPJ64_005111</name>
</gene>
<evidence type="ECO:0000313" key="2">
    <source>
        <dbReference type="EMBL" id="KAJ1643083.1"/>
    </source>
</evidence>
<organism evidence="2 3">
    <name type="scientific">Coemansia asiatica</name>
    <dbReference type="NCBI Taxonomy" id="1052880"/>
    <lineage>
        <taxon>Eukaryota</taxon>
        <taxon>Fungi</taxon>
        <taxon>Fungi incertae sedis</taxon>
        <taxon>Zoopagomycota</taxon>
        <taxon>Kickxellomycotina</taxon>
        <taxon>Kickxellomycetes</taxon>
        <taxon>Kickxellales</taxon>
        <taxon>Kickxellaceae</taxon>
        <taxon>Coemansia</taxon>
    </lineage>
</organism>
<feature type="compositionally biased region" description="Low complexity" evidence="1">
    <location>
        <begin position="272"/>
        <end position="292"/>
    </location>
</feature>
<feature type="region of interest" description="Disordered" evidence="1">
    <location>
        <begin position="73"/>
        <end position="109"/>
    </location>
</feature>
<feature type="region of interest" description="Disordered" evidence="1">
    <location>
        <begin position="254"/>
        <end position="296"/>
    </location>
</feature>
<protein>
    <submittedName>
        <fullName evidence="2">Uncharacterized protein</fullName>
    </submittedName>
</protein>
<keyword evidence="3" id="KW-1185">Reference proteome</keyword>
<dbReference type="Proteomes" id="UP001145021">
    <property type="component" value="Unassembled WGS sequence"/>
</dbReference>